<comment type="similarity">
    <text evidence="2">Belongs to the glycosyltransferase 2 family.</text>
</comment>
<comment type="pathway">
    <text evidence="1">Cell wall biogenesis; cell wall polysaccharide biosynthesis.</text>
</comment>
<dbReference type="InterPro" id="IPR029044">
    <property type="entry name" value="Nucleotide-diphossugar_trans"/>
</dbReference>
<evidence type="ECO:0000256" key="2">
    <source>
        <dbReference type="ARBA" id="ARBA00006739"/>
    </source>
</evidence>
<dbReference type="EC" id="2.4.-.-" evidence="7"/>
<feature type="domain" description="Galactofuranosyltransferase-2 C-terminal" evidence="6">
    <location>
        <begin position="415"/>
        <end position="601"/>
    </location>
</feature>
<dbReference type="AlphaFoldDB" id="A0AAU6SGM0"/>
<reference evidence="7" key="1">
    <citation type="submission" date="2024-04" db="EMBL/GenBank/DDBJ databases">
        <authorList>
            <person name="Roder T."/>
            <person name="Oberhansli S."/>
            <person name="Kreuzer M."/>
        </authorList>
    </citation>
    <scope>NUCLEOTIDE SEQUENCE</scope>
    <source>
        <strain evidence="7">LWS13-1.2</strain>
    </source>
</reference>
<protein>
    <submittedName>
        <fullName evidence="7">Glycosyltransferase</fullName>
        <ecNumber evidence="7">2.4.-.-</ecNumber>
    </submittedName>
</protein>
<sequence>MPQGSRSVQRLLFPQPGDEAAHELYVRAESDAVSWDRFSLTVAPGATASLATYFGAFPAGYWNAHTDIERITVVGEFDGAAIVRVCAADEEDGRRVLATVPADGAFSWDIRIGDGAWFWLEVEAGSEGTTFRDGAWLAPDAKTATATVCITTHNRGIDCVGVLERLAADGLVREQLVRVIVVDQGDRPVREVPGFDRAAAALEGRLKLIEQRNLGGSGGFSRGMVESLQERADHALLLDDDVLLEPDSVLRMLAFAARTTRETIVGAHMLSLLERTVLHSVGERVDRRGFWWTSVEPALAPVDLAVATIESTPGLRRLHHVDFNGWWMCLVPLGLVRRVGASLPLFIKWDDAEFGLRAAAAGAPTVTLPGAALWHMPWTGKDDGLDWQAYFQLRNRLVVALVHSASARGGGVLSASFAQDVNHLLCMQYGSAAARRVALRDVLDGPAHLPRTIQRRTTDMRVLMARAGQSVVPEAQLPAERGGPVPAAPAGRVEAVRRLLRVAVHQFRRSRAANVSLVDAALPRAEGKWWVLGLLDSATVASATGTGAFVARRDRRVASRLLWDAVGLRARLWVRWPRLARTYRAAVAELASPAAWHDLFDGPVDGRGGRTP</sequence>
<dbReference type="RefSeq" id="WP_349426773.1">
    <property type="nucleotide sequence ID" value="NZ_CP151632.1"/>
</dbReference>
<feature type="domain" description="Galactofuranosyltransferase GlfT2 N-terminal" evidence="5">
    <location>
        <begin position="8"/>
        <end position="139"/>
    </location>
</feature>
<dbReference type="SUPFAM" id="SSF53448">
    <property type="entry name" value="Nucleotide-diphospho-sugar transferases"/>
    <property type="match status" value="1"/>
</dbReference>
<accession>A0AAU6SGM0</accession>
<dbReference type="Gene3D" id="3.90.550.60">
    <property type="match status" value="1"/>
</dbReference>
<evidence type="ECO:0000313" key="7">
    <source>
        <dbReference type="EMBL" id="WZO35967.1"/>
    </source>
</evidence>
<keyword evidence="4 7" id="KW-0808">Transferase</keyword>
<dbReference type="Pfam" id="PF17994">
    <property type="entry name" value="Glft2_N"/>
    <property type="match status" value="1"/>
</dbReference>
<evidence type="ECO:0000256" key="4">
    <source>
        <dbReference type="ARBA" id="ARBA00022679"/>
    </source>
</evidence>
<dbReference type="InterPro" id="IPR045699">
    <property type="entry name" value="GlfT2_C"/>
</dbReference>
<dbReference type="EMBL" id="CP151632">
    <property type="protein sequence ID" value="WZO35967.1"/>
    <property type="molecule type" value="Genomic_DNA"/>
</dbReference>
<dbReference type="Pfam" id="PF19320">
    <property type="entry name" value="GlfT2_domain3"/>
    <property type="match status" value="1"/>
</dbReference>
<organism evidence="7">
    <name type="scientific">Microbacterium sp. LWS13-1.2</name>
    <dbReference type="NCBI Taxonomy" id="3135264"/>
    <lineage>
        <taxon>Bacteria</taxon>
        <taxon>Bacillati</taxon>
        <taxon>Actinomycetota</taxon>
        <taxon>Actinomycetes</taxon>
        <taxon>Micrococcales</taxon>
        <taxon>Microbacteriaceae</taxon>
        <taxon>Microbacterium</taxon>
    </lineage>
</organism>
<dbReference type="Pfam" id="PF13641">
    <property type="entry name" value="Glyco_tranf_2_3"/>
    <property type="match status" value="1"/>
</dbReference>
<evidence type="ECO:0000259" key="6">
    <source>
        <dbReference type="Pfam" id="PF19320"/>
    </source>
</evidence>
<dbReference type="GO" id="GO:0016757">
    <property type="term" value="F:glycosyltransferase activity"/>
    <property type="evidence" value="ECO:0007669"/>
    <property type="project" value="UniProtKB-KW"/>
</dbReference>
<gene>
    <name evidence="7" type="ORF">MRBLWS13_003683</name>
</gene>
<name>A0AAU6SGM0_9MICO</name>
<dbReference type="PANTHER" id="PTHR43179:SF12">
    <property type="entry name" value="GALACTOFURANOSYLTRANSFERASE GLFT2"/>
    <property type="match status" value="1"/>
</dbReference>
<evidence type="ECO:0000259" key="5">
    <source>
        <dbReference type="Pfam" id="PF17994"/>
    </source>
</evidence>
<evidence type="ECO:0000256" key="1">
    <source>
        <dbReference type="ARBA" id="ARBA00004776"/>
    </source>
</evidence>
<dbReference type="InterPro" id="IPR040492">
    <property type="entry name" value="GlfT2_N"/>
</dbReference>
<proteinExistence type="inferred from homology"/>
<keyword evidence="3 7" id="KW-0328">Glycosyltransferase</keyword>
<evidence type="ECO:0000256" key="3">
    <source>
        <dbReference type="ARBA" id="ARBA00022676"/>
    </source>
</evidence>
<dbReference type="PANTHER" id="PTHR43179">
    <property type="entry name" value="RHAMNOSYLTRANSFERASE WBBL"/>
    <property type="match status" value="1"/>
</dbReference>